<dbReference type="SUPFAM" id="SSF53335">
    <property type="entry name" value="S-adenosyl-L-methionine-dependent methyltransferases"/>
    <property type="match status" value="1"/>
</dbReference>
<dbReference type="InterPro" id="IPR001227">
    <property type="entry name" value="Ac_transferase_dom_sf"/>
</dbReference>
<evidence type="ECO:0000313" key="10">
    <source>
        <dbReference type="EMBL" id="CAG8955553.1"/>
    </source>
</evidence>
<dbReference type="InterPro" id="IPR009081">
    <property type="entry name" value="PP-bd_ACP"/>
</dbReference>
<evidence type="ECO:0000256" key="2">
    <source>
        <dbReference type="ARBA" id="ARBA00022553"/>
    </source>
</evidence>
<gene>
    <name evidence="10" type="ORF">HYFRA_00009507</name>
</gene>
<dbReference type="Gene3D" id="3.40.50.720">
    <property type="entry name" value="NAD(P)-binding Rossmann-like Domain"/>
    <property type="match status" value="2"/>
</dbReference>
<dbReference type="Gene3D" id="3.40.50.150">
    <property type="entry name" value="Vaccinia Virus protein VP39"/>
    <property type="match status" value="1"/>
</dbReference>
<dbReference type="InterPro" id="IPR016035">
    <property type="entry name" value="Acyl_Trfase/lysoPLipase"/>
</dbReference>
<dbReference type="PROSITE" id="PS50075">
    <property type="entry name" value="CARRIER"/>
    <property type="match status" value="1"/>
</dbReference>
<feature type="region of interest" description="C-terminal hotdog fold" evidence="6">
    <location>
        <begin position="1077"/>
        <end position="1218"/>
    </location>
</feature>
<organism evidence="10 11">
    <name type="scientific">Hymenoscyphus fraxineus</name>
    <dbReference type="NCBI Taxonomy" id="746836"/>
    <lineage>
        <taxon>Eukaryota</taxon>
        <taxon>Fungi</taxon>
        <taxon>Dikarya</taxon>
        <taxon>Ascomycota</taxon>
        <taxon>Pezizomycotina</taxon>
        <taxon>Leotiomycetes</taxon>
        <taxon>Helotiales</taxon>
        <taxon>Helotiaceae</taxon>
        <taxon>Hymenoscyphus</taxon>
    </lineage>
</organism>
<evidence type="ECO:0000256" key="4">
    <source>
        <dbReference type="ARBA" id="ARBA00023268"/>
    </source>
</evidence>
<dbReference type="SMART" id="SM00822">
    <property type="entry name" value="PKS_KR"/>
    <property type="match status" value="1"/>
</dbReference>
<dbReference type="InterPro" id="IPR013968">
    <property type="entry name" value="PKS_KR"/>
</dbReference>
<dbReference type="InterPro" id="IPR013154">
    <property type="entry name" value="ADH-like_N"/>
</dbReference>
<dbReference type="Pfam" id="PF21089">
    <property type="entry name" value="PKS_DH_N"/>
    <property type="match status" value="1"/>
</dbReference>
<dbReference type="GO" id="GO:0006633">
    <property type="term" value="P:fatty acid biosynthetic process"/>
    <property type="evidence" value="ECO:0007669"/>
    <property type="project" value="TreeGrafter"/>
</dbReference>
<dbReference type="GO" id="GO:0031177">
    <property type="term" value="F:phosphopantetheine binding"/>
    <property type="evidence" value="ECO:0007669"/>
    <property type="project" value="InterPro"/>
</dbReference>
<dbReference type="InterPro" id="IPR032821">
    <property type="entry name" value="PKS_assoc"/>
</dbReference>
<evidence type="ECO:0000256" key="5">
    <source>
        <dbReference type="ARBA" id="ARBA00023315"/>
    </source>
</evidence>
<dbReference type="Pfam" id="PF13602">
    <property type="entry name" value="ADH_zinc_N_2"/>
    <property type="match status" value="1"/>
</dbReference>
<dbReference type="InterPro" id="IPR049552">
    <property type="entry name" value="PKS_DH_N"/>
</dbReference>
<name>A0A9N9PUF0_9HELO</name>
<dbReference type="InterPro" id="IPR016039">
    <property type="entry name" value="Thiolase-like"/>
</dbReference>
<dbReference type="SMART" id="SM00829">
    <property type="entry name" value="PKS_ER"/>
    <property type="match status" value="1"/>
</dbReference>
<evidence type="ECO:0000259" key="7">
    <source>
        <dbReference type="PROSITE" id="PS50075"/>
    </source>
</evidence>
<evidence type="ECO:0000313" key="11">
    <source>
        <dbReference type="Proteomes" id="UP000696280"/>
    </source>
</evidence>
<dbReference type="SMART" id="SM00826">
    <property type="entry name" value="PKS_DH"/>
    <property type="match status" value="1"/>
</dbReference>
<evidence type="ECO:0008006" key="12">
    <source>
        <dbReference type="Google" id="ProtNLM"/>
    </source>
</evidence>
<dbReference type="Pfam" id="PF14765">
    <property type="entry name" value="PS-DH"/>
    <property type="match status" value="1"/>
</dbReference>
<dbReference type="SMART" id="SM00825">
    <property type="entry name" value="PKS_KS"/>
    <property type="match status" value="1"/>
</dbReference>
<dbReference type="Gene3D" id="3.40.47.10">
    <property type="match status" value="1"/>
</dbReference>
<dbReference type="InterPro" id="IPR057326">
    <property type="entry name" value="KR_dom"/>
</dbReference>
<dbReference type="InterPro" id="IPR049551">
    <property type="entry name" value="PKS_DH_C"/>
</dbReference>
<accession>A0A9N9PUF0</accession>
<dbReference type="GO" id="GO:0016491">
    <property type="term" value="F:oxidoreductase activity"/>
    <property type="evidence" value="ECO:0007669"/>
    <property type="project" value="InterPro"/>
</dbReference>
<dbReference type="SUPFAM" id="SSF53901">
    <property type="entry name" value="Thiolase-like"/>
    <property type="match status" value="1"/>
</dbReference>
<protein>
    <recommendedName>
        <fullName evidence="12">Polyketide synthase</fullName>
    </recommendedName>
</protein>
<dbReference type="InterPro" id="IPR014043">
    <property type="entry name" value="Acyl_transferase_dom"/>
</dbReference>
<dbReference type="InterPro" id="IPR042104">
    <property type="entry name" value="PKS_dehydratase_sf"/>
</dbReference>
<dbReference type="Pfam" id="PF16197">
    <property type="entry name" value="KAsynt_C_assoc"/>
    <property type="match status" value="1"/>
</dbReference>
<dbReference type="Pfam" id="PF08240">
    <property type="entry name" value="ADH_N"/>
    <property type="match status" value="1"/>
</dbReference>
<evidence type="ECO:0000256" key="1">
    <source>
        <dbReference type="ARBA" id="ARBA00022450"/>
    </source>
</evidence>
<dbReference type="InterPro" id="IPR011032">
    <property type="entry name" value="GroES-like_sf"/>
</dbReference>
<dbReference type="SUPFAM" id="SSF55048">
    <property type="entry name" value="Probable ACP-binding domain of malonyl-CoA ACP transacylase"/>
    <property type="match status" value="1"/>
</dbReference>
<dbReference type="Pfam" id="PF00109">
    <property type="entry name" value="ketoacyl-synt"/>
    <property type="match status" value="1"/>
</dbReference>
<dbReference type="Pfam" id="PF08659">
    <property type="entry name" value="KR"/>
    <property type="match status" value="1"/>
</dbReference>
<dbReference type="Pfam" id="PF02801">
    <property type="entry name" value="Ketoacyl-synt_C"/>
    <property type="match status" value="1"/>
</dbReference>
<feature type="domain" description="Carrier" evidence="7">
    <location>
        <begin position="2396"/>
        <end position="2473"/>
    </location>
</feature>
<dbReference type="GO" id="GO:1901336">
    <property type="term" value="P:lactone biosynthetic process"/>
    <property type="evidence" value="ECO:0007669"/>
    <property type="project" value="UniProtKB-ARBA"/>
</dbReference>
<dbReference type="InterPro" id="IPR016036">
    <property type="entry name" value="Malonyl_transacylase_ACP-bd"/>
</dbReference>
<dbReference type="InterPro" id="IPR049900">
    <property type="entry name" value="PKS_mFAS_DH"/>
</dbReference>
<dbReference type="InterPro" id="IPR014030">
    <property type="entry name" value="Ketoacyl_synth_N"/>
</dbReference>
<dbReference type="FunFam" id="3.40.50.720:FF:000209">
    <property type="entry name" value="Polyketide synthase Pks12"/>
    <property type="match status" value="1"/>
</dbReference>
<evidence type="ECO:0000256" key="6">
    <source>
        <dbReference type="PROSITE-ProRule" id="PRU01363"/>
    </source>
</evidence>
<keyword evidence="3" id="KW-0808">Transferase</keyword>
<dbReference type="InterPro" id="IPR036736">
    <property type="entry name" value="ACP-like_sf"/>
</dbReference>
<dbReference type="SUPFAM" id="SSF52151">
    <property type="entry name" value="FabD/lysophospholipase-like"/>
    <property type="match status" value="1"/>
</dbReference>
<feature type="domain" description="Ketosynthase family 3 (KS3)" evidence="8">
    <location>
        <begin position="59"/>
        <end position="477"/>
    </location>
</feature>
<evidence type="ECO:0000256" key="3">
    <source>
        <dbReference type="ARBA" id="ARBA00022679"/>
    </source>
</evidence>
<dbReference type="InterPro" id="IPR014031">
    <property type="entry name" value="Ketoacyl_synth_C"/>
</dbReference>
<dbReference type="Pfam" id="PF00550">
    <property type="entry name" value="PP-binding"/>
    <property type="match status" value="1"/>
</dbReference>
<dbReference type="SUPFAM" id="SSF50129">
    <property type="entry name" value="GroES-like"/>
    <property type="match status" value="1"/>
</dbReference>
<dbReference type="PROSITE" id="PS52019">
    <property type="entry name" value="PKS_MFAS_DH"/>
    <property type="match status" value="1"/>
</dbReference>
<dbReference type="Gene3D" id="1.10.1200.10">
    <property type="entry name" value="ACP-like"/>
    <property type="match status" value="1"/>
</dbReference>
<keyword evidence="5" id="KW-0012">Acyltransferase</keyword>
<comment type="caution">
    <text evidence="10">The sequence shown here is derived from an EMBL/GenBank/DDBJ whole genome shotgun (WGS) entry which is preliminary data.</text>
</comment>
<dbReference type="InterPro" id="IPR020841">
    <property type="entry name" value="PKS_Beta-ketoAc_synthase_dom"/>
</dbReference>
<dbReference type="Pfam" id="PF00698">
    <property type="entry name" value="Acyl_transf_1"/>
    <property type="match status" value="1"/>
</dbReference>
<dbReference type="InterPro" id="IPR050091">
    <property type="entry name" value="PKS_NRPS_Biosynth_Enz"/>
</dbReference>
<dbReference type="InterPro" id="IPR029063">
    <property type="entry name" value="SAM-dependent_MTases_sf"/>
</dbReference>
<sequence length="2479" mass="272914">MDNFIQSPLSSSVNNVVNSSDLSNGDFKSNLSTGTGVNGHVPLFNTGKGHEATPPSKGEIPIAICGMSLRLPGGLKTPQAFWDFLLEGKDGRTEVPSTRYNISAFYDANGKPGSIPTKYGYFLNDDLGALDTSFFSMPRSEVEQANPEHRLMLEVARECVEDAGEAHWKGKNIGCYIGSFGEDWAEMNVRENQGWGNYRLSGTGDFVLSNRISYEMDIRGPSVTIRTACSAGMTGLNEACLALARGDCEASIVGGTNLIMAPTLTATLANQGVLAKDGCCKTFSADADGYARGEAVVGIYIKRLDDAIRDGNPIRAVIRATSTNSDGKTPSFSQPSTDAHETLMRRAYAIAGITDYCKTGFVECHGTGTPTGDPIETKAVGRVFGKNGVLIGSVKPNVGHTEGASGLVSVIKVVLALEHRMIPPNIRLRQPNPNIPFESAKLTVPLKPTPWPKDRLERASINSFGAGGANGHAILDSAATYNLDKKSKPYTYSHHLLLFSANTQSSLTKMMENYRDYMERNPTEVANLSYTLATRREHLSLRSFAIANGGTIGTPSQAGKKGPPMSLIMVFSGQGAQWPLMGRDLIHSNSTFRSTIRKLDTYLKEDSAPLWKIEEELCKGGKNSTIHTAELAQPLCTAIQIALVDCLKEFGISPQGVVGHSSGEIAAAYASEGLTAQEAIITAFHRGITATFTATEGEMAAVGMSWEETEGYLIPGVKIGCDNSPKSVTISGDKQQVEEVMATIRNARPDILVRKLQVDKAYHSHQMLDLSEKYETILKDKGIIGKSPSLPFFSSTTGKIFASPQVFGPDYWRKNMESPVLFRSAISTILHHPLVKDPIFLEIGPHSALAGPLRQILAHTSRTAPYIPAMTRNKNTSETFLAALGTLYTLHIPISFDSLVPTGRCLPALPPYPWNHSESFWFESRLSRDHRLRQHPHHDLLGIRTLESTSSEPSWRNLLHLNTVPWVRDHKVMDDIVFPMAGYIAIAGEAARQVSGIDQAFRVKGFVMITALVIVEGIPTEIVTSFRRHSVADGQESLWWEFTISSHNGSLWRKHCTGMVMAHNDPLKSGETSTPLPKKIDPKTFYQVRLGGVQLGPSFRNLSDISGATKEQKTTVKVPNGRHPDADSYYLHPCIIDTLVQLAVYNQVHGYTRKQQTWLPIGVEELNIHRCRSPFTADTWLRMKDGMTTNETRAIFDGRTVACMSGLKMTIDYDVNAMEGVDVHSAARLYWAPDIHFMKPKELIDLPQDRSSCMPALNELNNLCMIYTQRYLETREITKIHWQKLQIWLLARLGQKDTSAINGISNEEILTKASMTSKKLESTPAAPAAEAIVAVCQNLDILTSGPRSSWEDLVPTQTATKLHRFLHKFSLPAFLAHLTHSKPNLRVLEIGSIEQGPSTDTLDYLTPADGPVLYSKYTFVSEDIIPTEKRTEWKYRNFDFVRGKVNESSFLQSLDGQEYDLVIASNVLYKIGDPGTSLKNIHGLLHPDGYLFMQELCTSSDIVKFIFGTDSDWWSNDLEEKYKDPDVETSRLRDVLQVSGFEASEGIMLDSPNPYNLNVLAIVQPLKAPTTAASISVITRENDSDSTIVYELQQKGYTVTKCTLQDTIPPNQDVILLLDKDIPFLENISATSFTNLKRFVSRLENSGVFWVTQHSQLYVQDPRWAEVIGFARTMRSELLLDFATCEVDSFDENAAAIARTFQKFHDRNMKEALLPDYEYAILKDVVYVGRFYPFALKDSLVSEGGNDRGVLTITTPGRLNTLKWVGKCGSDVLGEDEVEIDIHAAGLNFRDVLVALKIVEFPQLSLGWEGSGIVKRVGSKVTHLKPGDRVAAFGENLLQTSVTMKSAAVVKIPDSMSFHEASSSFFPYVTAMHSMVNVGGLEKGQSILIHSACGGVGLAAIELARMLELEIYATVGSPEKVEYMVQKYGIPRSRIFNSRDSSFEEGVMLETKGEGVDVVLNSLSGELLHTSWRCVAQFGKLVELGKRDFMGHAKLDMDIFLGNRSYCSVDVGYFPYLKSGLLTRLMESLAKLLREGTLPSLQPLKVFNMTSVEEAFRYMQPGQHIGRICISLRETPDSHIDFTTMVVPKTLKLDINASYLLVGGLGGLGRAISTWMVENGARNLIYISRSAGVGSDDKSFEAELNSMGCNVTFVRGSVSIREDVDRAIAASTLPLKGILQMSAVFKDENFSKMTIDQWQSASLPKVQGTWNLHHASVSAGAQLDFFVLFSSLSGIVGQPGQANYASANTFLDAFVQYRKNQGLPASDIDIGAVDGIGYISQTSGLMQKMGGAGFKPVKEEELLDALMVAMQTKHPSNDEPQPAKSPFVEQNTFVLGLSSTLPLYDSANRAVWKRDRRMAIYHNTTFLPSSVSAATSSLKAYISNARTEPSILKSQEAGSFFAQEIGKKLFQLLLKPDQELNTAMTLVDLGVDSLLGIELRQWWRQVFGFDISVLEMLGTGTLDALGKFAAKGLAKEFNR</sequence>
<dbReference type="EMBL" id="CAJVRL010000064">
    <property type="protein sequence ID" value="CAG8955553.1"/>
    <property type="molecule type" value="Genomic_DNA"/>
</dbReference>
<dbReference type="PROSITE" id="PS52004">
    <property type="entry name" value="KS3_2"/>
    <property type="match status" value="1"/>
</dbReference>
<feature type="domain" description="PKS/mFAS DH" evidence="9">
    <location>
        <begin position="938"/>
        <end position="1218"/>
    </location>
</feature>
<dbReference type="GO" id="GO:0004312">
    <property type="term" value="F:fatty acid synthase activity"/>
    <property type="evidence" value="ECO:0007669"/>
    <property type="project" value="TreeGrafter"/>
</dbReference>
<dbReference type="PANTHER" id="PTHR43775">
    <property type="entry name" value="FATTY ACID SYNTHASE"/>
    <property type="match status" value="1"/>
</dbReference>
<reference evidence="10" key="1">
    <citation type="submission" date="2021-07" db="EMBL/GenBank/DDBJ databases">
        <authorList>
            <person name="Durling M."/>
        </authorList>
    </citation>
    <scope>NUCLEOTIDE SEQUENCE</scope>
</reference>
<keyword evidence="2" id="KW-0597">Phosphoprotein</keyword>
<dbReference type="SUPFAM" id="SSF51735">
    <property type="entry name" value="NAD(P)-binding Rossmann-fold domains"/>
    <property type="match status" value="2"/>
</dbReference>
<dbReference type="PANTHER" id="PTHR43775:SF28">
    <property type="entry name" value="SYNTHASE, PUTATIVE-RELATED"/>
    <property type="match status" value="1"/>
</dbReference>
<dbReference type="InterPro" id="IPR036291">
    <property type="entry name" value="NAD(P)-bd_dom_sf"/>
</dbReference>
<dbReference type="Gene3D" id="3.90.180.10">
    <property type="entry name" value="Medium-chain alcohol dehydrogenases, catalytic domain"/>
    <property type="match status" value="1"/>
</dbReference>
<proteinExistence type="predicted"/>
<dbReference type="InterPro" id="IPR020807">
    <property type="entry name" value="PKS_DH"/>
</dbReference>
<dbReference type="CDD" id="cd00833">
    <property type="entry name" value="PKS"/>
    <property type="match status" value="1"/>
</dbReference>
<dbReference type="Proteomes" id="UP000696280">
    <property type="component" value="Unassembled WGS sequence"/>
</dbReference>
<dbReference type="GO" id="GO:0044550">
    <property type="term" value="P:secondary metabolite biosynthetic process"/>
    <property type="evidence" value="ECO:0007669"/>
    <property type="project" value="TreeGrafter"/>
</dbReference>
<dbReference type="Gene3D" id="3.10.129.110">
    <property type="entry name" value="Polyketide synthase dehydratase"/>
    <property type="match status" value="1"/>
</dbReference>
<feature type="active site" description="Proton acceptor; for dehydratase activity" evidence="6">
    <location>
        <position position="970"/>
    </location>
</feature>
<evidence type="ECO:0000259" key="9">
    <source>
        <dbReference type="PROSITE" id="PS52019"/>
    </source>
</evidence>
<dbReference type="OrthoDB" id="329835at2759"/>
<keyword evidence="11" id="KW-1185">Reference proteome</keyword>
<dbReference type="Gene3D" id="3.40.366.10">
    <property type="entry name" value="Malonyl-Coenzyme A Acyl Carrier Protein, domain 2"/>
    <property type="match status" value="1"/>
</dbReference>
<dbReference type="SMART" id="SM00823">
    <property type="entry name" value="PKS_PP"/>
    <property type="match status" value="1"/>
</dbReference>
<dbReference type="InterPro" id="IPR020843">
    <property type="entry name" value="ER"/>
</dbReference>
<keyword evidence="4" id="KW-0511">Multifunctional enzyme</keyword>
<dbReference type="SUPFAM" id="SSF47336">
    <property type="entry name" value="ACP-like"/>
    <property type="match status" value="1"/>
</dbReference>
<keyword evidence="1" id="KW-0596">Phosphopantetheine</keyword>
<dbReference type="InterPro" id="IPR020806">
    <property type="entry name" value="PKS_PP-bd"/>
</dbReference>
<dbReference type="CDD" id="cd05195">
    <property type="entry name" value="enoyl_red"/>
    <property type="match status" value="1"/>
</dbReference>
<dbReference type="SMART" id="SM00827">
    <property type="entry name" value="PKS_AT"/>
    <property type="match status" value="1"/>
</dbReference>
<feature type="region of interest" description="N-terminal hotdog fold" evidence="6">
    <location>
        <begin position="938"/>
        <end position="1067"/>
    </location>
</feature>
<evidence type="ECO:0000259" key="8">
    <source>
        <dbReference type="PROSITE" id="PS52004"/>
    </source>
</evidence>
<feature type="active site" description="Proton donor; for dehydratase activity" evidence="6">
    <location>
        <position position="1137"/>
    </location>
</feature>